<protein>
    <submittedName>
        <fullName evidence="2">Uncharacterized protein</fullName>
    </submittedName>
</protein>
<organism evidence="2 3">
    <name type="scientific">Macrosiphum euphorbiae</name>
    <name type="common">potato aphid</name>
    <dbReference type="NCBI Taxonomy" id="13131"/>
    <lineage>
        <taxon>Eukaryota</taxon>
        <taxon>Metazoa</taxon>
        <taxon>Ecdysozoa</taxon>
        <taxon>Arthropoda</taxon>
        <taxon>Hexapoda</taxon>
        <taxon>Insecta</taxon>
        <taxon>Pterygota</taxon>
        <taxon>Neoptera</taxon>
        <taxon>Paraneoptera</taxon>
        <taxon>Hemiptera</taxon>
        <taxon>Sternorrhyncha</taxon>
        <taxon>Aphidomorpha</taxon>
        <taxon>Aphidoidea</taxon>
        <taxon>Aphididae</taxon>
        <taxon>Macrosiphini</taxon>
        <taxon>Macrosiphum</taxon>
    </lineage>
</organism>
<evidence type="ECO:0000313" key="3">
    <source>
        <dbReference type="Proteomes" id="UP001160148"/>
    </source>
</evidence>
<name>A0AAV0WRT0_9HEMI</name>
<comment type="caution">
    <text evidence="2">The sequence shown here is derived from an EMBL/GenBank/DDBJ whole genome shotgun (WGS) entry which is preliminary data.</text>
</comment>
<dbReference type="Proteomes" id="UP001160148">
    <property type="component" value="Unassembled WGS sequence"/>
</dbReference>
<dbReference type="EMBL" id="CARXXK010000002">
    <property type="protein sequence ID" value="CAI6358546.1"/>
    <property type="molecule type" value="Genomic_DNA"/>
</dbReference>
<reference evidence="2 3" key="1">
    <citation type="submission" date="2023-01" db="EMBL/GenBank/DDBJ databases">
        <authorList>
            <person name="Whitehead M."/>
        </authorList>
    </citation>
    <scope>NUCLEOTIDE SEQUENCE [LARGE SCALE GENOMIC DNA]</scope>
</reference>
<dbReference type="PANTHER" id="PTHR45749">
    <property type="match status" value="1"/>
</dbReference>
<gene>
    <name evidence="2" type="ORF">MEUPH1_LOCUS14051</name>
</gene>
<evidence type="ECO:0000313" key="2">
    <source>
        <dbReference type="EMBL" id="CAI6358546.1"/>
    </source>
</evidence>
<keyword evidence="1" id="KW-0175">Coiled coil</keyword>
<proteinExistence type="predicted"/>
<feature type="coiled-coil region" evidence="1">
    <location>
        <begin position="141"/>
        <end position="175"/>
    </location>
</feature>
<evidence type="ECO:0000256" key="1">
    <source>
        <dbReference type="SAM" id="Coils"/>
    </source>
</evidence>
<keyword evidence="3" id="KW-1185">Reference proteome</keyword>
<dbReference type="AlphaFoldDB" id="A0AAV0WRT0"/>
<accession>A0AAV0WRT0</accession>
<sequence>MSGSLTGVQKRILQEKCFLCLKQFKIFTTFFRSSSLRWKQLAFGEDKGLKIKNVTIKQLCPTRWEARHNAIFSLKQRFSDILRVVTNIQLTSDKSDEIHMAKILQNKLGSAEFILILCIWEPILGSLQILSKTLQSVHLSLNKASIQLQKATESIEKMRQEYEKITVNARKLYETWNIPFKFDKKLQRYAVRHFDEVDSDFDLRILIPQTLVEMSEELLIKSAYDFTIKYRDDISSDFTRQILFKSIFIINLSRKLTSKNDCQDRLSNITILNIERLQAENINVDKIIEDFANLKARKKNFLR</sequence>
<dbReference type="PANTHER" id="PTHR45749:SF37">
    <property type="entry name" value="OS05G0311600 PROTEIN"/>
    <property type="match status" value="1"/>
</dbReference>